<dbReference type="Pfam" id="PF05699">
    <property type="entry name" value="Dimer_Tnp_hAT"/>
    <property type="match status" value="1"/>
</dbReference>
<name>A0A2S2PJF3_SCHGA</name>
<dbReference type="PANTHER" id="PTHR45749:SF21">
    <property type="entry name" value="DUF4371 DOMAIN-CONTAINING PROTEIN"/>
    <property type="match status" value="1"/>
</dbReference>
<gene>
    <name evidence="2" type="ORF">g.108982</name>
</gene>
<dbReference type="InterPro" id="IPR008906">
    <property type="entry name" value="HATC_C_dom"/>
</dbReference>
<protein>
    <recommendedName>
        <fullName evidence="1">HAT C-terminal dimerisation domain-containing protein</fullName>
    </recommendedName>
</protein>
<dbReference type="PANTHER" id="PTHR45749">
    <property type="match status" value="1"/>
</dbReference>
<accession>A0A2S2PJF3</accession>
<evidence type="ECO:0000313" key="2">
    <source>
        <dbReference type="EMBL" id="MBY29581.1"/>
    </source>
</evidence>
<proteinExistence type="predicted"/>
<dbReference type="AlphaFoldDB" id="A0A2S2PJF3"/>
<organism evidence="2">
    <name type="scientific">Schizaphis graminum</name>
    <name type="common">Green bug aphid</name>
    <dbReference type="NCBI Taxonomy" id="13262"/>
    <lineage>
        <taxon>Eukaryota</taxon>
        <taxon>Metazoa</taxon>
        <taxon>Ecdysozoa</taxon>
        <taxon>Arthropoda</taxon>
        <taxon>Hexapoda</taxon>
        <taxon>Insecta</taxon>
        <taxon>Pterygota</taxon>
        <taxon>Neoptera</taxon>
        <taxon>Paraneoptera</taxon>
        <taxon>Hemiptera</taxon>
        <taxon>Sternorrhyncha</taxon>
        <taxon>Aphidomorpha</taxon>
        <taxon>Aphidoidea</taxon>
        <taxon>Aphididae</taxon>
        <taxon>Aphidini</taxon>
        <taxon>Schizaphis</taxon>
    </lineage>
</organism>
<evidence type="ECO:0000259" key="1">
    <source>
        <dbReference type="Pfam" id="PF05699"/>
    </source>
</evidence>
<sequence length="213" mass="24977">MRRRFLKHRDLYTDLSCLSPSNFKEITEQGLSDIALTTLSNKLQQFNKNASNENIKNELISFAENWNKLKKSIPETYATIYMKNNNEEEDEEVLVDTQKNDNDSTSFCKSCKNCFLCCYTVLTKYNLYCRTYSNLYLAYKYVLTLPSTQVTCERSFSQLKNIKTRLRSQLTDSKLEAFMMMGVEKEKLDSLDHDEIIKVVSQQSDLLYKNLMF</sequence>
<dbReference type="InterPro" id="IPR012337">
    <property type="entry name" value="RNaseH-like_sf"/>
</dbReference>
<feature type="domain" description="HAT C-terminal dimerisation" evidence="1">
    <location>
        <begin position="127"/>
        <end position="180"/>
    </location>
</feature>
<dbReference type="EMBL" id="GGMR01016962">
    <property type="protein sequence ID" value="MBY29581.1"/>
    <property type="molecule type" value="Transcribed_RNA"/>
</dbReference>
<dbReference type="SUPFAM" id="SSF53098">
    <property type="entry name" value="Ribonuclease H-like"/>
    <property type="match status" value="1"/>
</dbReference>
<dbReference type="GO" id="GO:0046983">
    <property type="term" value="F:protein dimerization activity"/>
    <property type="evidence" value="ECO:0007669"/>
    <property type="project" value="InterPro"/>
</dbReference>
<reference evidence="2" key="1">
    <citation type="submission" date="2018-04" db="EMBL/GenBank/DDBJ databases">
        <title>Transcriptome of Schizaphis graminum biotype I.</title>
        <authorList>
            <person name="Scully E.D."/>
            <person name="Geib S.M."/>
            <person name="Palmer N.A."/>
            <person name="Koch K."/>
            <person name="Bradshaw J."/>
            <person name="Heng-Moss T."/>
            <person name="Sarath G."/>
        </authorList>
    </citation>
    <scope>NUCLEOTIDE SEQUENCE</scope>
</reference>